<dbReference type="Proteomes" id="UP000282087">
    <property type="component" value="Unassembled WGS sequence"/>
</dbReference>
<organism evidence="1 3">
    <name type="scientific">Peronospora effusa</name>
    <dbReference type="NCBI Taxonomy" id="542832"/>
    <lineage>
        <taxon>Eukaryota</taxon>
        <taxon>Sar</taxon>
        <taxon>Stramenopiles</taxon>
        <taxon>Oomycota</taxon>
        <taxon>Peronosporomycetes</taxon>
        <taxon>Peronosporales</taxon>
        <taxon>Peronosporaceae</taxon>
        <taxon>Peronospora</taxon>
    </lineage>
</organism>
<dbReference type="EMBL" id="QLLG01000017">
    <property type="protein sequence ID" value="RMX69677.1"/>
    <property type="molecule type" value="Genomic_DNA"/>
</dbReference>
<evidence type="ECO:0000313" key="4">
    <source>
        <dbReference type="Proteomes" id="UP000286097"/>
    </source>
</evidence>
<protein>
    <submittedName>
        <fullName evidence="1">Uncharacterized protein</fullName>
    </submittedName>
</protein>
<dbReference type="EMBL" id="QKXF01000554">
    <property type="protein sequence ID" value="RQM10722.1"/>
    <property type="molecule type" value="Genomic_DNA"/>
</dbReference>
<sequence>MTLQDAKAPLTSLNNAAAQADLNLNGSLEEIAARHFSEPSIFPELTPMEDTLLSEAVVRIKTPKHSTDAHTMAAKELTLKMQPYFCEPSDFPEYTVVEEEIMLQARN</sequence>
<evidence type="ECO:0000313" key="2">
    <source>
        <dbReference type="EMBL" id="RQM10722.1"/>
    </source>
</evidence>
<dbReference type="AlphaFoldDB" id="A0A3M6VTH5"/>
<dbReference type="VEuPathDB" id="FungiDB:DD237_002272"/>
<proteinExistence type="predicted"/>
<name>A0A3M6VTH5_9STRA</name>
<gene>
    <name evidence="2" type="ORF">DD237_002272</name>
    <name evidence="1" type="ORF">DD238_002492</name>
</gene>
<dbReference type="Proteomes" id="UP000286097">
    <property type="component" value="Unassembled WGS sequence"/>
</dbReference>
<reference evidence="3 4" key="1">
    <citation type="submission" date="2018-06" db="EMBL/GenBank/DDBJ databases">
        <title>Comparative genomics of downy mildews reveals potential adaptations to biotrophy.</title>
        <authorList>
            <person name="Fletcher K."/>
            <person name="Klosterman S.J."/>
            <person name="Derevnina L."/>
            <person name="Martin F."/>
            <person name="Koike S."/>
            <person name="Reyes Chin-Wo S."/>
            <person name="Mou B."/>
            <person name="Michelmore R."/>
        </authorList>
    </citation>
    <scope>NUCLEOTIDE SEQUENCE [LARGE SCALE GENOMIC DNA]</scope>
    <source>
        <strain evidence="2 4">R13</strain>
        <strain evidence="1 3">R14</strain>
    </source>
</reference>
<keyword evidence="3" id="KW-1185">Reference proteome</keyword>
<evidence type="ECO:0000313" key="3">
    <source>
        <dbReference type="Proteomes" id="UP000282087"/>
    </source>
</evidence>
<comment type="caution">
    <text evidence="1">The sequence shown here is derived from an EMBL/GenBank/DDBJ whole genome shotgun (WGS) entry which is preliminary data.</text>
</comment>
<accession>A0A3M6VTH5</accession>
<evidence type="ECO:0000313" key="1">
    <source>
        <dbReference type="EMBL" id="RMX69677.1"/>
    </source>
</evidence>